<sequence length="133" mass="14976">MVFDWFYNLKVISNALHRGLHRWVTEGFSPTLGVWVAGREEACSRISECDPHVVGCLFACVGRVYVRPRGGPAPSECAAPHFWVNWGDLNPGPFESKNKSLSLLLKQESVTLHFLSHKICKNNAIIFILKIQL</sequence>
<protein>
    <submittedName>
        <fullName evidence="1">Uncharacterized protein</fullName>
    </submittedName>
</protein>
<proteinExistence type="predicted"/>
<comment type="caution">
    <text evidence="1">The sequence shown here is derived from an EMBL/GenBank/DDBJ whole genome shotgun (WGS) entry which is preliminary data.</text>
</comment>
<reference evidence="1 2" key="1">
    <citation type="journal article" date="2020" name="Nature">
        <title>Six reference-quality genomes reveal evolution of bat adaptations.</title>
        <authorList>
            <person name="Jebb D."/>
            <person name="Huang Z."/>
            <person name="Pippel M."/>
            <person name="Hughes G.M."/>
            <person name="Lavrichenko K."/>
            <person name="Devanna P."/>
            <person name="Winkler S."/>
            <person name="Jermiin L.S."/>
            <person name="Skirmuntt E.C."/>
            <person name="Katzourakis A."/>
            <person name="Burkitt-Gray L."/>
            <person name="Ray D.A."/>
            <person name="Sullivan K.A.M."/>
            <person name="Roscito J.G."/>
            <person name="Kirilenko B.M."/>
            <person name="Davalos L.M."/>
            <person name="Corthals A.P."/>
            <person name="Power M.L."/>
            <person name="Jones G."/>
            <person name="Ransome R.D."/>
            <person name="Dechmann D.K.N."/>
            <person name="Locatelli A.G."/>
            <person name="Puechmaille S.J."/>
            <person name="Fedrigo O."/>
            <person name="Jarvis E.D."/>
            <person name="Hiller M."/>
            <person name="Vernes S.C."/>
            <person name="Myers E.W."/>
            <person name="Teeling E.C."/>
        </authorList>
    </citation>
    <scope>NUCLEOTIDE SEQUENCE [LARGE SCALE GENOMIC DNA]</scope>
    <source>
        <strain evidence="1">MMyoMyo1</strain>
        <tissue evidence="1">Flight muscle</tissue>
    </source>
</reference>
<keyword evidence="2" id="KW-1185">Reference proteome</keyword>
<evidence type="ECO:0000313" key="2">
    <source>
        <dbReference type="Proteomes" id="UP000527355"/>
    </source>
</evidence>
<dbReference type="EMBL" id="JABWUV010000003">
    <property type="protein sequence ID" value="KAF6369219.1"/>
    <property type="molecule type" value="Genomic_DNA"/>
</dbReference>
<organism evidence="1 2">
    <name type="scientific">Myotis myotis</name>
    <name type="common">Greater mouse-eared bat</name>
    <name type="synonym">Vespertilio myotis</name>
    <dbReference type="NCBI Taxonomy" id="51298"/>
    <lineage>
        <taxon>Eukaryota</taxon>
        <taxon>Metazoa</taxon>
        <taxon>Chordata</taxon>
        <taxon>Craniata</taxon>
        <taxon>Vertebrata</taxon>
        <taxon>Euteleostomi</taxon>
        <taxon>Mammalia</taxon>
        <taxon>Eutheria</taxon>
        <taxon>Laurasiatheria</taxon>
        <taxon>Chiroptera</taxon>
        <taxon>Yangochiroptera</taxon>
        <taxon>Vespertilionidae</taxon>
        <taxon>Myotis</taxon>
    </lineage>
</organism>
<gene>
    <name evidence="1" type="ORF">mMyoMyo1_010600</name>
</gene>
<evidence type="ECO:0000313" key="1">
    <source>
        <dbReference type="EMBL" id="KAF6369219.1"/>
    </source>
</evidence>
<name>A0A7J7Z515_MYOMY</name>
<accession>A0A7J7Z515</accession>
<dbReference type="AlphaFoldDB" id="A0A7J7Z515"/>
<dbReference type="Proteomes" id="UP000527355">
    <property type="component" value="Unassembled WGS sequence"/>
</dbReference>